<dbReference type="GO" id="GO:0003824">
    <property type="term" value="F:catalytic activity"/>
    <property type="evidence" value="ECO:0007669"/>
    <property type="project" value="InterPro"/>
</dbReference>
<evidence type="ECO:0000313" key="2">
    <source>
        <dbReference type="Proteomes" id="UP000267342"/>
    </source>
</evidence>
<dbReference type="SUPFAM" id="SSF74650">
    <property type="entry name" value="Galactose mutarotase-like"/>
    <property type="match status" value="1"/>
</dbReference>
<dbReference type="Proteomes" id="UP000267342">
    <property type="component" value="Chromosome"/>
</dbReference>
<dbReference type="InterPro" id="IPR014718">
    <property type="entry name" value="GH-type_carb-bd"/>
</dbReference>
<dbReference type="EMBL" id="AP018933">
    <property type="protein sequence ID" value="BBG30500.1"/>
    <property type="molecule type" value="Genomic_DNA"/>
</dbReference>
<dbReference type="AlphaFoldDB" id="A0A348HFU8"/>
<name>A0A348HFU8_9GAMM</name>
<dbReference type="RefSeq" id="WP_027706015.1">
    <property type="nucleotide sequence ID" value="NZ_AP018933.1"/>
</dbReference>
<evidence type="ECO:0008006" key="3">
    <source>
        <dbReference type="Google" id="ProtNLM"/>
    </source>
</evidence>
<sequence>MAKLLFTLSDTAMGYDEGDWFFDSDSFDSDRISDTPFTLTQEVLEGGRQDGVRVITLTCENGLTISLCPTRGMDILEVFSHDGTRLGWDSPVDEIAHPKTINLEANGGCGWAESFNEMMVRCGYAWAGHPVREGNMFYTLHGRAGNLPASRVEVEISDEDRPTVRIRGLVKEKVFKGVYFECWTELSYELGSQSFAIHDHLTNVGEYPHDYQLVYHSNFGAPLLEEGARFVAPVEHISPFNDYAKPGLSDWQTFVGPTANFDEMMFNIRPYANKAGNTKVALIDKAGERGVAIAFDTRTLPVLSLWKNTDTLKHGYVTGIEPGTGFCYPVTVEREQGRVKSLAAGESVDFNVIYTLLHGADDIAQVEREVEEIQAGRETTVSDQPIAYE</sequence>
<dbReference type="Gene3D" id="2.70.98.10">
    <property type="match status" value="1"/>
</dbReference>
<reference evidence="1 2" key="1">
    <citation type="submission" date="2018-09" db="EMBL/GenBank/DDBJ databases">
        <title>Zymobacter palmae IAM14233 (=T109) whole genome analysis.</title>
        <authorList>
            <person name="Yanase H."/>
        </authorList>
    </citation>
    <scope>NUCLEOTIDE SEQUENCE [LARGE SCALE GENOMIC DNA]</scope>
    <source>
        <strain evidence="1 2">IAM14233</strain>
    </source>
</reference>
<gene>
    <name evidence="1" type="ORF">ZBT109_1750</name>
</gene>
<dbReference type="CDD" id="cd09023">
    <property type="entry name" value="Aldose_epim_Ec_c4013"/>
    <property type="match status" value="1"/>
</dbReference>
<proteinExistence type="predicted"/>
<organism evidence="1 2">
    <name type="scientific">Zymobacter palmae</name>
    <dbReference type="NCBI Taxonomy" id="33074"/>
    <lineage>
        <taxon>Bacteria</taxon>
        <taxon>Pseudomonadati</taxon>
        <taxon>Pseudomonadota</taxon>
        <taxon>Gammaproteobacteria</taxon>
        <taxon>Oceanospirillales</taxon>
        <taxon>Halomonadaceae</taxon>
        <taxon>Zymobacter group</taxon>
        <taxon>Zymobacter</taxon>
    </lineage>
</organism>
<accession>A0A348HFU8</accession>
<dbReference type="OrthoDB" id="6183686at2"/>
<dbReference type="Pfam" id="PF14486">
    <property type="entry name" value="DUF4432"/>
    <property type="match status" value="1"/>
</dbReference>
<dbReference type="GO" id="GO:0005975">
    <property type="term" value="P:carbohydrate metabolic process"/>
    <property type="evidence" value="ECO:0007669"/>
    <property type="project" value="InterPro"/>
</dbReference>
<dbReference type="STRING" id="1123510.GCA_000620025_00934"/>
<dbReference type="InterPro" id="IPR011013">
    <property type="entry name" value="Gal_mutarotase_sf_dom"/>
</dbReference>
<keyword evidence="2" id="KW-1185">Reference proteome</keyword>
<protein>
    <recommendedName>
        <fullName evidence="3">DUF4432 domain-containing protein</fullName>
    </recommendedName>
</protein>
<dbReference type="GO" id="GO:0030246">
    <property type="term" value="F:carbohydrate binding"/>
    <property type="evidence" value="ECO:0007669"/>
    <property type="project" value="InterPro"/>
</dbReference>
<dbReference type="InterPro" id="IPR027839">
    <property type="entry name" value="DUF4432"/>
</dbReference>
<dbReference type="KEGG" id="zpl:ZBT109_1750"/>
<evidence type="ECO:0000313" key="1">
    <source>
        <dbReference type="EMBL" id="BBG30500.1"/>
    </source>
</evidence>